<proteinExistence type="predicted"/>
<protein>
    <submittedName>
        <fullName evidence="1">Uncharacterized protein</fullName>
    </submittedName>
</protein>
<gene>
    <name evidence="2" type="ORF">B7823_07005</name>
    <name evidence="1" type="ORF">DSA09_25530</name>
    <name evidence="3" type="ORF">GFE59_24940</name>
</gene>
<evidence type="ECO:0000313" key="1">
    <source>
        <dbReference type="EMBL" id="EBN4403331.1"/>
    </source>
</evidence>
<dbReference type="EMBL" id="AAMOUS010000105">
    <property type="protein sequence ID" value="EDJ5916317.1"/>
    <property type="molecule type" value="Genomic_DNA"/>
</dbReference>
<name>A0A5T8BHW7_SALER</name>
<reference evidence="1" key="1">
    <citation type="submission" date="2018-07" db="EMBL/GenBank/DDBJ databases">
        <authorList>
            <consortium name="PulseNet: The National Subtyping Network for Foodborne Disease Surveillance"/>
            <person name="Tarr C.L."/>
            <person name="Trees E."/>
            <person name="Katz L.S."/>
            <person name="Carleton-Romer H.A."/>
            <person name="Stroika S."/>
            <person name="Kucerova Z."/>
            <person name="Roache K.F."/>
            <person name="Sabol A.L."/>
            <person name="Besser J."/>
            <person name="Gerner-Smidt P."/>
        </authorList>
    </citation>
    <scope>NUCLEOTIDE SEQUENCE</scope>
    <source>
        <strain evidence="2">PNUSAS011535</strain>
        <strain evidence="1">PNUSAS044948</strain>
        <strain evidence="3">PNUSAS111674</strain>
    </source>
</reference>
<dbReference type="EMBL" id="AAGFSO010000038">
    <property type="protein sequence ID" value="EBN4403331.1"/>
    <property type="molecule type" value="Genomic_DNA"/>
</dbReference>
<evidence type="ECO:0000313" key="2">
    <source>
        <dbReference type="EMBL" id="EBR3632843.1"/>
    </source>
</evidence>
<accession>A0A5T8BHW7</accession>
<evidence type="ECO:0000313" key="3">
    <source>
        <dbReference type="EMBL" id="EDJ5916317.1"/>
    </source>
</evidence>
<comment type="caution">
    <text evidence="1">The sequence shown here is derived from an EMBL/GenBank/DDBJ whole genome shotgun (WGS) entry which is preliminary data.</text>
</comment>
<dbReference type="EMBL" id="AAGSAC010000010">
    <property type="protein sequence ID" value="EBR3632843.1"/>
    <property type="molecule type" value="Genomic_DNA"/>
</dbReference>
<sequence>MLILCISVFGWFTGELVQGCAQFITCFMKAPFILEFGAVLMPAATPLKLLFAMPRVRYHRHGTLRHRRIRQYGYILPRNALH</sequence>
<organism evidence="1">
    <name type="scientific">Salmonella enterica</name>
    <name type="common">Salmonella choleraesuis</name>
    <dbReference type="NCBI Taxonomy" id="28901"/>
    <lineage>
        <taxon>Bacteria</taxon>
        <taxon>Pseudomonadati</taxon>
        <taxon>Pseudomonadota</taxon>
        <taxon>Gammaproteobacteria</taxon>
        <taxon>Enterobacterales</taxon>
        <taxon>Enterobacteriaceae</taxon>
        <taxon>Salmonella</taxon>
    </lineage>
</organism>
<dbReference type="AlphaFoldDB" id="A0A5T8BHW7"/>